<dbReference type="SUPFAM" id="SSF51419">
    <property type="entry name" value="PLP-binding barrel"/>
    <property type="match status" value="1"/>
</dbReference>
<dbReference type="InterPro" id="IPR011079">
    <property type="entry name" value="Ala_racemase_C"/>
</dbReference>
<evidence type="ECO:0000256" key="5">
    <source>
        <dbReference type="PIRSR" id="PIRSR600821-50"/>
    </source>
</evidence>
<proteinExistence type="inferred from homology"/>
<comment type="cofactor">
    <cofactor evidence="1 4 5">
        <name>pyridoxal 5'-phosphate</name>
        <dbReference type="ChEBI" id="CHEBI:597326"/>
    </cofactor>
</comment>
<feature type="active site" description="Proton acceptor; specific for L-alanine" evidence="4">
    <location>
        <position position="298"/>
    </location>
</feature>
<dbReference type="GO" id="GO:0008784">
    <property type="term" value="F:alanine racemase activity"/>
    <property type="evidence" value="ECO:0007669"/>
    <property type="project" value="UniProtKB-UniRule"/>
</dbReference>
<accession>A0A7Z9C574</accession>
<dbReference type="CDD" id="cd00430">
    <property type="entry name" value="PLPDE_III_AR"/>
    <property type="match status" value="1"/>
</dbReference>
<dbReference type="Proteomes" id="UP000184550">
    <property type="component" value="Unassembled WGS sequence"/>
</dbReference>
<comment type="function">
    <text evidence="4">Catalyzes the interconversion of L-alanine and D-alanine. May also act on other amino acids.</text>
</comment>
<dbReference type="Pfam" id="PF01168">
    <property type="entry name" value="Ala_racemase_N"/>
    <property type="match status" value="1"/>
</dbReference>
<keyword evidence="3 4" id="KW-0413">Isomerase</keyword>
<feature type="active site" description="Proton acceptor; specific for D-alanine" evidence="4">
    <location>
        <position position="65"/>
    </location>
</feature>
<dbReference type="FunFam" id="3.20.20.10:FF:000002">
    <property type="entry name" value="Alanine racemase"/>
    <property type="match status" value="1"/>
</dbReference>
<sequence length="408" mass="44853">MVIGKSISLGNTTDQSINSSLLNSEIEVGIRQRAWVEVDLEAIAENVRQIKRLLSPQTSLMAVVKADGYGHGAVAIAKTVCQAGAEWLAVATLPEGIELRDAGIKKPILLLGAVHTEAEVQAIAHWQLQPTLCTPQQALLFSQTLSELDQSLAVQIKIDTGMSRLGTPWQQGLEFFQLVQRLPNLELAGIYSHFATADSPDPTVMRQQYYRFENVINEIRDQWQSDSDLKFPLLHIANSAATLADPNLHYDMVRIGLGLYGLYPAPHLESVVPLKPGMQIKARVTQVKTIEAGTGVSYGYQFIAKKQTRIAVVGIGYADGIPRNLSNKIKVLIRGNLVAQIGNITMDQIMLDVSDIPDLQVGEVVTLLGQEGEYSISADDWANILNTISWEILCGFKHRLPRVNINSK</sequence>
<evidence type="ECO:0000256" key="4">
    <source>
        <dbReference type="HAMAP-Rule" id="MF_01201"/>
    </source>
</evidence>
<comment type="caution">
    <text evidence="8">The sequence shown here is derived from an EMBL/GenBank/DDBJ whole genome shotgun (WGS) entry which is preliminary data.</text>
</comment>
<dbReference type="AlphaFoldDB" id="A0A7Z9C574"/>
<dbReference type="SMART" id="SM01005">
    <property type="entry name" value="Ala_racemase_C"/>
    <property type="match status" value="1"/>
</dbReference>
<dbReference type="HAMAP" id="MF_01201">
    <property type="entry name" value="Ala_racemase"/>
    <property type="match status" value="1"/>
</dbReference>
<keyword evidence="2 4" id="KW-0663">Pyridoxal phosphate</keyword>
<feature type="binding site" evidence="4 6">
    <location>
        <position position="164"/>
    </location>
    <ligand>
        <name>substrate</name>
    </ligand>
</feature>
<dbReference type="EC" id="5.1.1.1" evidence="4"/>
<feature type="domain" description="Alanine racemase C-terminal" evidence="7">
    <location>
        <begin position="277"/>
        <end position="405"/>
    </location>
</feature>
<dbReference type="NCBIfam" id="TIGR00492">
    <property type="entry name" value="alr"/>
    <property type="match status" value="1"/>
</dbReference>
<dbReference type="Gene3D" id="2.40.37.10">
    <property type="entry name" value="Lyase, Ornithine Decarboxylase, Chain A, domain 1"/>
    <property type="match status" value="1"/>
</dbReference>
<keyword evidence="9" id="KW-1185">Reference proteome</keyword>
<evidence type="ECO:0000256" key="1">
    <source>
        <dbReference type="ARBA" id="ARBA00001933"/>
    </source>
</evidence>
<organism evidence="8 9">
    <name type="scientific">Planktothrix serta PCC 8927</name>
    <dbReference type="NCBI Taxonomy" id="671068"/>
    <lineage>
        <taxon>Bacteria</taxon>
        <taxon>Bacillati</taxon>
        <taxon>Cyanobacteriota</taxon>
        <taxon>Cyanophyceae</taxon>
        <taxon>Oscillatoriophycideae</taxon>
        <taxon>Oscillatoriales</taxon>
        <taxon>Microcoleaceae</taxon>
        <taxon>Planktothrix</taxon>
    </lineage>
</organism>
<evidence type="ECO:0000256" key="2">
    <source>
        <dbReference type="ARBA" id="ARBA00022898"/>
    </source>
</evidence>
<dbReference type="InterPro" id="IPR029066">
    <property type="entry name" value="PLP-binding_barrel"/>
</dbReference>
<dbReference type="GO" id="GO:0005829">
    <property type="term" value="C:cytosol"/>
    <property type="evidence" value="ECO:0007669"/>
    <property type="project" value="TreeGrafter"/>
</dbReference>
<dbReference type="InterPro" id="IPR020622">
    <property type="entry name" value="Ala_racemase_pyridoxalP-BS"/>
</dbReference>
<dbReference type="Gene3D" id="3.20.20.10">
    <property type="entry name" value="Alanine racemase"/>
    <property type="match status" value="1"/>
</dbReference>
<dbReference type="InterPro" id="IPR001608">
    <property type="entry name" value="Ala_racemase_N"/>
</dbReference>
<dbReference type="SUPFAM" id="SSF50621">
    <property type="entry name" value="Alanine racemase C-terminal domain-like"/>
    <property type="match status" value="1"/>
</dbReference>
<reference evidence="8" key="1">
    <citation type="submission" date="2019-10" db="EMBL/GenBank/DDBJ databases">
        <authorList>
            <consortium name="Genoscope - CEA"/>
            <person name="William W."/>
        </authorList>
    </citation>
    <scope>NUCLEOTIDE SEQUENCE [LARGE SCALE GENOMIC DNA]</scope>
    <source>
        <strain evidence="8">BBR_PRJEB10992</strain>
    </source>
</reference>
<dbReference type="GO" id="GO:0030632">
    <property type="term" value="P:D-alanine biosynthetic process"/>
    <property type="evidence" value="ECO:0007669"/>
    <property type="project" value="UniProtKB-UniRule"/>
</dbReference>
<comment type="pathway">
    <text evidence="4">Amino-acid biosynthesis; D-alanine biosynthesis; D-alanine from L-alanine: step 1/1.</text>
</comment>
<dbReference type="RefSeq" id="WP_083627051.1">
    <property type="nucleotide sequence ID" value="NZ_LR734888.1"/>
</dbReference>
<gene>
    <name evidence="8" type="primary">alr</name>
    <name evidence="8" type="ORF">PL8927_900183</name>
</gene>
<evidence type="ECO:0000256" key="6">
    <source>
        <dbReference type="PIRSR" id="PIRSR600821-52"/>
    </source>
</evidence>
<feature type="modified residue" description="N6-(pyridoxal phosphate)lysine" evidence="4 5">
    <location>
        <position position="65"/>
    </location>
</feature>
<dbReference type="InterPro" id="IPR000821">
    <property type="entry name" value="Ala_racemase"/>
</dbReference>
<evidence type="ECO:0000256" key="3">
    <source>
        <dbReference type="ARBA" id="ARBA00023235"/>
    </source>
</evidence>
<dbReference type="Pfam" id="PF00842">
    <property type="entry name" value="Ala_racemase_C"/>
    <property type="match status" value="1"/>
</dbReference>
<dbReference type="PANTHER" id="PTHR30511:SF0">
    <property type="entry name" value="ALANINE RACEMASE, CATABOLIC-RELATED"/>
    <property type="match status" value="1"/>
</dbReference>
<dbReference type="PANTHER" id="PTHR30511">
    <property type="entry name" value="ALANINE RACEMASE"/>
    <property type="match status" value="1"/>
</dbReference>
<dbReference type="OrthoDB" id="9813814at2"/>
<dbReference type="PRINTS" id="PR00992">
    <property type="entry name" value="ALARACEMASE"/>
</dbReference>
<dbReference type="EMBL" id="CZCU02000169">
    <property type="protein sequence ID" value="VXD25916.1"/>
    <property type="molecule type" value="Genomic_DNA"/>
</dbReference>
<comment type="catalytic activity">
    <reaction evidence="4">
        <text>L-alanine = D-alanine</text>
        <dbReference type="Rhea" id="RHEA:20249"/>
        <dbReference type="ChEBI" id="CHEBI:57416"/>
        <dbReference type="ChEBI" id="CHEBI:57972"/>
        <dbReference type="EC" id="5.1.1.1"/>
    </reaction>
</comment>
<evidence type="ECO:0000313" key="8">
    <source>
        <dbReference type="EMBL" id="VXD25916.1"/>
    </source>
</evidence>
<name>A0A7Z9C574_9CYAN</name>
<evidence type="ECO:0000259" key="7">
    <source>
        <dbReference type="SMART" id="SM01005"/>
    </source>
</evidence>
<evidence type="ECO:0000313" key="9">
    <source>
        <dbReference type="Proteomes" id="UP000184550"/>
    </source>
</evidence>
<dbReference type="PROSITE" id="PS00395">
    <property type="entry name" value="ALANINE_RACEMASE"/>
    <property type="match status" value="1"/>
</dbReference>
<feature type="binding site" evidence="4 6">
    <location>
        <position position="346"/>
    </location>
    <ligand>
        <name>substrate</name>
    </ligand>
</feature>
<dbReference type="UniPathway" id="UPA00042">
    <property type="reaction ID" value="UER00497"/>
</dbReference>
<dbReference type="InterPro" id="IPR009006">
    <property type="entry name" value="Ala_racemase/Decarboxylase_C"/>
</dbReference>
<comment type="similarity">
    <text evidence="4">Belongs to the alanine racemase family.</text>
</comment>
<dbReference type="GO" id="GO:0030170">
    <property type="term" value="F:pyridoxal phosphate binding"/>
    <property type="evidence" value="ECO:0007669"/>
    <property type="project" value="UniProtKB-UniRule"/>
</dbReference>
<protein>
    <recommendedName>
        <fullName evidence="4">Alanine racemase</fullName>
        <ecNumber evidence="4">5.1.1.1</ecNumber>
    </recommendedName>
</protein>